<comment type="caution">
    <text evidence="12">The sequence shown here is derived from an EMBL/GenBank/DDBJ whole genome shotgun (WGS) entry which is preliminary data.</text>
</comment>
<evidence type="ECO:0000256" key="9">
    <source>
        <dbReference type="PROSITE-ProRule" id="PRU00235"/>
    </source>
</evidence>
<dbReference type="InterPro" id="IPR051625">
    <property type="entry name" value="Signaling_Regulatory_Domain"/>
</dbReference>
<dbReference type="InterPro" id="IPR000408">
    <property type="entry name" value="Reg_chr_condens"/>
</dbReference>
<feature type="domain" description="BTB" evidence="11">
    <location>
        <begin position="799"/>
        <end position="867"/>
    </location>
</feature>
<dbReference type="Pfam" id="PF00415">
    <property type="entry name" value="RCC1"/>
    <property type="match status" value="3"/>
</dbReference>
<dbReference type="Pfam" id="PF00651">
    <property type="entry name" value="BTB"/>
    <property type="match status" value="2"/>
</dbReference>
<dbReference type="PROSITE" id="PS50088">
    <property type="entry name" value="ANK_REPEAT"/>
    <property type="match status" value="1"/>
</dbReference>
<dbReference type="SUPFAM" id="SSF48403">
    <property type="entry name" value="Ankyrin repeat"/>
    <property type="match status" value="1"/>
</dbReference>
<dbReference type="Gene3D" id="2.130.10.30">
    <property type="entry name" value="Regulator of chromosome condensation 1/beta-lactamase-inhibitor protein II"/>
    <property type="match status" value="1"/>
</dbReference>
<comment type="subcellular location">
    <subcellularLocation>
        <location evidence="2">Cytoplasm</location>
    </subcellularLocation>
    <subcellularLocation>
        <location evidence="1">Membrane</location>
        <topology evidence="1">Peripheral membrane protein</topology>
    </subcellularLocation>
</comment>
<feature type="domain" description="BTB" evidence="11">
    <location>
        <begin position="597"/>
        <end position="677"/>
    </location>
</feature>
<evidence type="ECO:0000256" key="3">
    <source>
        <dbReference type="ARBA" id="ARBA00022490"/>
    </source>
</evidence>
<dbReference type="PROSITE" id="PS50097">
    <property type="entry name" value="BTB"/>
    <property type="match status" value="2"/>
</dbReference>
<feature type="repeat" description="ANK" evidence="8">
    <location>
        <begin position="117"/>
        <end position="149"/>
    </location>
</feature>
<dbReference type="SUPFAM" id="SSF54695">
    <property type="entry name" value="POZ domain"/>
    <property type="match status" value="2"/>
</dbReference>
<dbReference type="CDD" id="cd18301">
    <property type="entry name" value="BTB1_POZ_IBtk"/>
    <property type="match status" value="1"/>
</dbReference>
<dbReference type="FunFam" id="2.130.10.30:FF:000011">
    <property type="entry name" value="inhibitor of Bruton tyrosine kinase isoform X2"/>
    <property type="match status" value="1"/>
</dbReference>
<feature type="region of interest" description="Disordered" evidence="10">
    <location>
        <begin position="1055"/>
        <end position="1120"/>
    </location>
</feature>
<dbReference type="PROSITE" id="PS50012">
    <property type="entry name" value="RCC1_3"/>
    <property type="match status" value="3"/>
</dbReference>
<dbReference type="GO" id="GO:0005654">
    <property type="term" value="C:nucleoplasm"/>
    <property type="evidence" value="ECO:0007669"/>
    <property type="project" value="TreeGrafter"/>
</dbReference>
<dbReference type="CDD" id="cd18302">
    <property type="entry name" value="BTB2_POZ_IBtk"/>
    <property type="match status" value="1"/>
</dbReference>
<dbReference type="PANTHER" id="PTHR22872">
    <property type="entry name" value="BTK-BINDING PROTEIN-RELATED"/>
    <property type="match status" value="1"/>
</dbReference>
<dbReference type="InterPro" id="IPR000210">
    <property type="entry name" value="BTB/POZ_dom"/>
</dbReference>
<dbReference type="Gene3D" id="1.25.40.20">
    <property type="entry name" value="Ankyrin repeat-containing domain"/>
    <property type="match status" value="1"/>
</dbReference>
<dbReference type="InterPro" id="IPR036770">
    <property type="entry name" value="Ankyrin_rpt-contain_sf"/>
</dbReference>
<evidence type="ECO:0000313" key="13">
    <source>
        <dbReference type="Proteomes" id="UP001333110"/>
    </source>
</evidence>
<protein>
    <recommendedName>
        <fullName evidence="7">Inhibitor of Bruton tyrosine kinase</fullName>
    </recommendedName>
</protein>
<dbReference type="PRINTS" id="PR00633">
    <property type="entry name" value="RCCNDNSATION"/>
</dbReference>
<dbReference type="GO" id="GO:0005737">
    <property type="term" value="C:cytoplasm"/>
    <property type="evidence" value="ECO:0007669"/>
    <property type="project" value="UniProtKB-SubCell"/>
</dbReference>
<feature type="compositionally biased region" description="Basic residues" evidence="10">
    <location>
        <begin position="1009"/>
        <end position="1021"/>
    </location>
</feature>
<dbReference type="Proteomes" id="UP001333110">
    <property type="component" value="Unassembled WGS sequence"/>
</dbReference>
<evidence type="ECO:0000256" key="1">
    <source>
        <dbReference type="ARBA" id="ARBA00004170"/>
    </source>
</evidence>
<feature type="region of interest" description="Disordered" evidence="10">
    <location>
        <begin position="1200"/>
        <end position="1220"/>
    </location>
</feature>
<dbReference type="PROSITE" id="PS50297">
    <property type="entry name" value="ANK_REP_REGION"/>
    <property type="match status" value="1"/>
</dbReference>
<proteinExistence type="predicted"/>
<dbReference type="PANTHER" id="PTHR22872:SF2">
    <property type="entry name" value="INHIBITOR OF BRUTON TYROSINE KINASE"/>
    <property type="match status" value="1"/>
</dbReference>
<dbReference type="SMART" id="SM00248">
    <property type="entry name" value="ANK"/>
    <property type="match status" value="2"/>
</dbReference>
<dbReference type="GO" id="GO:0030292">
    <property type="term" value="F:protein tyrosine kinase inhibitor activity"/>
    <property type="evidence" value="ECO:0007669"/>
    <property type="project" value="TreeGrafter"/>
</dbReference>
<evidence type="ECO:0000259" key="11">
    <source>
        <dbReference type="PROSITE" id="PS50097"/>
    </source>
</evidence>
<evidence type="ECO:0000256" key="4">
    <source>
        <dbReference type="ARBA" id="ARBA00022737"/>
    </source>
</evidence>
<evidence type="ECO:0000256" key="5">
    <source>
        <dbReference type="ARBA" id="ARBA00023043"/>
    </source>
</evidence>
<evidence type="ECO:0000313" key="12">
    <source>
        <dbReference type="EMBL" id="KAK4824271.1"/>
    </source>
</evidence>
<keyword evidence="4" id="KW-0677">Repeat</keyword>
<evidence type="ECO:0000256" key="10">
    <source>
        <dbReference type="SAM" id="MobiDB-lite"/>
    </source>
</evidence>
<dbReference type="SUPFAM" id="SSF50985">
    <property type="entry name" value="RCC1/BLIP-II"/>
    <property type="match status" value="1"/>
</dbReference>
<evidence type="ECO:0000256" key="2">
    <source>
        <dbReference type="ARBA" id="ARBA00004496"/>
    </source>
</evidence>
<dbReference type="FunFam" id="3.30.710.10:FF:000105">
    <property type="entry name" value="inhibitor of Bruton tyrosine kinase isoform X1"/>
    <property type="match status" value="1"/>
</dbReference>
<feature type="repeat" description="RCC1" evidence="9">
    <location>
        <begin position="174"/>
        <end position="227"/>
    </location>
</feature>
<gene>
    <name evidence="12" type="ORF">QYF61_012831</name>
</gene>
<keyword evidence="13" id="KW-1185">Reference proteome</keyword>
<evidence type="ECO:0000256" key="8">
    <source>
        <dbReference type="PROSITE-ProRule" id="PRU00023"/>
    </source>
</evidence>
<dbReference type="GO" id="GO:0016020">
    <property type="term" value="C:membrane"/>
    <property type="evidence" value="ECO:0007669"/>
    <property type="project" value="UniProtKB-SubCell"/>
</dbReference>
<evidence type="ECO:0000256" key="7">
    <source>
        <dbReference type="ARBA" id="ARBA00072410"/>
    </source>
</evidence>
<dbReference type="Pfam" id="PF12796">
    <property type="entry name" value="Ank_2"/>
    <property type="match status" value="1"/>
</dbReference>
<dbReference type="CDD" id="cd18500">
    <property type="entry name" value="BACK_IBtk"/>
    <property type="match status" value="1"/>
</dbReference>
<dbReference type="Gene3D" id="3.30.710.10">
    <property type="entry name" value="Potassium Channel Kv1.1, Chain A"/>
    <property type="match status" value="2"/>
</dbReference>
<dbReference type="SMART" id="SM00225">
    <property type="entry name" value="BTB"/>
    <property type="match status" value="2"/>
</dbReference>
<feature type="compositionally biased region" description="Basic and acidic residues" evidence="10">
    <location>
        <begin position="1083"/>
        <end position="1096"/>
    </location>
</feature>
<feature type="repeat" description="RCC1" evidence="9">
    <location>
        <begin position="228"/>
        <end position="279"/>
    </location>
</feature>
<dbReference type="InterPro" id="IPR011333">
    <property type="entry name" value="SKP1/BTB/POZ_sf"/>
</dbReference>
<keyword evidence="5 8" id="KW-0040">ANK repeat</keyword>
<dbReference type="FunFam" id="1.25.40.20:FF:000090">
    <property type="entry name" value="inhibitor of Bruton tyrosine kinase isoform X1"/>
    <property type="match status" value="1"/>
</dbReference>
<evidence type="ECO:0000256" key="6">
    <source>
        <dbReference type="ARBA" id="ARBA00023136"/>
    </source>
</evidence>
<feature type="repeat" description="RCC1" evidence="9">
    <location>
        <begin position="280"/>
        <end position="334"/>
    </location>
</feature>
<name>A0AAN7PJ98_MYCAM</name>
<feature type="compositionally biased region" description="Polar residues" evidence="10">
    <location>
        <begin position="1273"/>
        <end position="1282"/>
    </location>
</feature>
<organism evidence="12 13">
    <name type="scientific">Mycteria americana</name>
    <name type="common">Wood stork</name>
    <dbReference type="NCBI Taxonomy" id="33587"/>
    <lineage>
        <taxon>Eukaryota</taxon>
        <taxon>Metazoa</taxon>
        <taxon>Chordata</taxon>
        <taxon>Craniata</taxon>
        <taxon>Vertebrata</taxon>
        <taxon>Euteleostomi</taxon>
        <taxon>Archelosauria</taxon>
        <taxon>Archosauria</taxon>
        <taxon>Dinosauria</taxon>
        <taxon>Saurischia</taxon>
        <taxon>Theropoda</taxon>
        <taxon>Coelurosauria</taxon>
        <taxon>Aves</taxon>
        <taxon>Neognathae</taxon>
        <taxon>Neoaves</taxon>
        <taxon>Aequornithes</taxon>
        <taxon>Ciconiiformes</taxon>
        <taxon>Ciconiidae</taxon>
        <taxon>Mycteria</taxon>
    </lineage>
</organism>
<dbReference type="GO" id="GO:0019901">
    <property type="term" value="F:protein kinase binding"/>
    <property type="evidence" value="ECO:0007669"/>
    <property type="project" value="TreeGrafter"/>
</dbReference>
<feature type="region of interest" description="Disordered" evidence="10">
    <location>
        <begin position="1257"/>
        <end position="1283"/>
    </location>
</feature>
<keyword evidence="3" id="KW-0963">Cytoplasm</keyword>
<reference evidence="12 13" key="1">
    <citation type="journal article" date="2023" name="J. Hered.">
        <title>Chromosome-level genome of the wood stork (Mycteria americana) provides insight into avian chromosome evolution.</title>
        <authorList>
            <person name="Flamio R. Jr."/>
            <person name="Ramstad K.M."/>
        </authorList>
    </citation>
    <scope>NUCLEOTIDE SEQUENCE [LARGE SCALE GENOMIC DNA]</scope>
    <source>
        <strain evidence="12">JAX WOST 10</strain>
    </source>
</reference>
<sequence length="1385" mass="153489">MLARVHSSSDWSPLQLWSFRRIRRGAASEVKMSSLMPDCTSKCRSLQHALDVISVVTRGSEGQIKAFLSSYCYNAATIKDAFGRNVIHLASSCGKKGVLDWLAETKGVDLLAKDKESGWTALHRSIFYGYIDCVLSLLKHGVSLYVQDKEGLSALDLVMKDRPIHVVFKKTDPTEVYTWGSNINFTLGHGGQQGKHHPELVDLFPRNGVYIKQVVLCKFHSVFLSHKGQVYTCGHGQGGRLGHGDEQTCLVPRLVEGLAGHHCSQIAAAKDHTVVLTEDGYVYTFGLNTFHQLGILPPPTNCNVPRQVQAKNLKGRVVIGVAAGRFHTVLWTKEAVYTMGLNGGQLGYLLDPNGEKCVTAPRQVSALHHKDISVSLVSASDGATVCVTERGDIYLLADYQCKKMASKQLNLKKVLVNGGYLEYKVDTQHLKENGGQKICILVLDEAGRVFCWKSSNNSMKQCRWVYGRQVFMSDVALNRNEIMFVTQDGEAFTGKWLEEGKKIAEKKAELVSSLQNSSCDVSCEHDTNSVYERIRLQKLTFVHRAVSIATDPNGCNFAVLQSDPKTSLYEIPSVSLSSFGEDFGKLLDETDEMDSIHDVTFQIGTRTYPVHKYILAVRSDFFKKLFVSNDNQLDTPDIYRKDEDAVGCDLYVIEKVHPDLFAYLLQFIYTDTCDLLTHGYKPKILQKEKSEEYQDTLISNLSKMSFDENVNGKSAFEIYRNNQVQVINEKQKSKSKKGKVVGEEANLIKMLQSAAKKFGLSNLSGRLDGVRLENGKINVVNKKNGNKPKLYQKKCSYLCDVTLKSLDGKEFPCHKCVLCARLDYFHSMLSSSWIEASCCSALEMPIHSDILQIIVDYLYTDEALAIKDSQNVEFICNVLVVADQLLISRLKEICEVAIAEKLTLKNAAELLEFSAMYNAEQLKLSCLQFIGLNMAALLEARTLDVLSDEVVKDLSVYYRKMIPAMVRRVITPYPDGPDISSFEPEGGENFVFLREEMNTEQNSQEALFKRAKTKAKKKPRKRSDSSGGYNLSDIIQSPASTGSVKLDKTNSVESLPELLTSDSEGSYAGVGSPRDLQSPDFTKGFHPERTEMKDKACSQGMKPSQPNKEIKSYKGSSALTQSVPQSIPSAKNNSASSPNWVATCFSPASPPAMDLRTIMEIEESMQKCGTMPKANSSRMASHGIKLSQKQRKMIALAAKDNGSVTSSTEPTTLVTAPPPPTKVAKLGNAWSSSLHSTLPKSFRDLVMEEEKCVSANNLPGTGSKRAGYKGTEDSSVQNTIRSSPGLEDHVLDSPQMESHNPWLAASPTSSPVIAPVMFSAIVEEELQQEAALIRSREKPLALIQIEECAIQDLLMHYEAFDNPDEFVTVERAPQGPIAAPMWNKH</sequence>
<keyword evidence="6" id="KW-0472">Membrane</keyword>
<feature type="compositionally biased region" description="Polar residues" evidence="10">
    <location>
        <begin position="1025"/>
        <end position="1036"/>
    </location>
</feature>
<accession>A0AAN7PJ98</accession>
<feature type="region of interest" description="Disordered" evidence="10">
    <location>
        <begin position="1002"/>
        <end position="1036"/>
    </location>
</feature>
<dbReference type="InterPro" id="IPR009091">
    <property type="entry name" value="RCC1/BLIP-II"/>
</dbReference>
<dbReference type="InterPro" id="IPR002110">
    <property type="entry name" value="Ankyrin_rpt"/>
</dbReference>
<dbReference type="EMBL" id="JAUNZN010000003">
    <property type="protein sequence ID" value="KAK4824271.1"/>
    <property type="molecule type" value="Genomic_DNA"/>
</dbReference>